<evidence type="ECO:0000256" key="12">
    <source>
        <dbReference type="ARBA" id="ARBA00023136"/>
    </source>
</evidence>
<evidence type="ECO:0000259" key="15">
    <source>
        <dbReference type="Pfam" id="PF04116"/>
    </source>
</evidence>
<organism evidence="16 17">
    <name type="scientific">Bradyrhizobium erythrophlei</name>
    <dbReference type="NCBI Taxonomy" id="1437360"/>
    <lineage>
        <taxon>Bacteria</taxon>
        <taxon>Pseudomonadati</taxon>
        <taxon>Pseudomonadota</taxon>
        <taxon>Alphaproteobacteria</taxon>
        <taxon>Hyphomicrobiales</taxon>
        <taxon>Nitrobacteraceae</taxon>
        <taxon>Bradyrhizobium</taxon>
    </lineage>
</organism>
<dbReference type="GO" id="GO:0006633">
    <property type="term" value="P:fatty acid biosynthetic process"/>
    <property type="evidence" value="ECO:0007669"/>
    <property type="project" value="UniProtKB-KW"/>
</dbReference>
<evidence type="ECO:0000256" key="9">
    <source>
        <dbReference type="ARBA" id="ARBA00022989"/>
    </source>
</evidence>
<keyword evidence="9 14" id="KW-1133">Transmembrane helix</keyword>
<comment type="cofactor">
    <cofactor evidence="1">
        <name>Zn(2+)</name>
        <dbReference type="ChEBI" id="CHEBI:29105"/>
    </cofactor>
</comment>
<feature type="transmembrane region" description="Helical" evidence="14">
    <location>
        <begin position="76"/>
        <end position="109"/>
    </location>
</feature>
<dbReference type="InterPro" id="IPR006694">
    <property type="entry name" value="Fatty_acid_hydroxylase"/>
</dbReference>
<gene>
    <name evidence="16" type="ORF">SAMN05443248_7851</name>
</gene>
<keyword evidence="11" id="KW-0443">Lipid metabolism</keyword>
<evidence type="ECO:0000256" key="14">
    <source>
        <dbReference type="SAM" id="Phobius"/>
    </source>
</evidence>
<keyword evidence="10" id="KW-0560">Oxidoreductase</keyword>
<dbReference type="EMBL" id="LT670817">
    <property type="protein sequence ID" value="SHI06127.1"/>
    <property type="molecule type" value="Genomic_DNA"/>
</dbReference>
<accession>A0A1M5Y271</accession>
<reference evidence="16 17" key="1">
    <citation type="submission" date="2016-11" db="EMBL/GenBank/DDBJ databases">
        <authorList>
            <person name="Jaros S."/>
            <person name="Januszkiewicz K."/>
            <person name="Wedrychowicz H."/>
        </authorList>
    </citation>
    <scope>NUCLEOTIDE SEQUENCE [LARGE SCALE GENOMIC DNA]</scope>
    <source>
        <strain evidence="16 17">GAS138</strain>
    </source>
</reference>
<dbReference type="GO" id="GO:0005506">
    <property type="term" value="F:iron ion binding"/>
    <property type="evidence" value="ECO:0007669"/>
    <property type="project" value="InterPro"/>
</dbReference>
<keyword evidence="6" id="KW-0256">Endoplasmic reticulum</keyword>
<keyword evidence="8" id="KW-0862">Zinc</keyword>
<evidence type="ECO:0000256" key="3">
    <source>
        <dbReference type="ARBA" id="ARBA00022516"/>
    </source>
</evidence>
<dbReference type="RefSeq" id="WP_079605966.1">
    <property type="nucleotide sequence ID" value="NZ_LT670817.1"/>
</dbReference>
<keyword evidence="5" id="KW-0479">Metal-binding</keyword>
<evidence type="ECO:0000256" key="8">
    <source>
        <dbReference type="ARBA" id="ARBA00022833"/>
    </source>
</evidence>
<keyword evidence="7" id="KW-0276">Fatty acid metabolism</keyword>
<name>A0A1M5Y271_9BRAD</name>
<evidence type="ECO:0000256" key="6">
    <source>
        <dbReference type="ARBA" id="ARBA00022824"/>
    </source>
</evidence>
<evidence type="ECO:0000313" key="16">
    <source>
        <dbReference type="EMBL" id="SHI06127.1"/>
    </source>
</evidence>
<dbReference type="Proteomes" id="UP000189796">
    <property type="component" value="Chromosome I"/>
</dbReference>
<evidence type="ECO:0000256" key="7">
    <source>
        <dbReference type="ARBA" id="ARBA00022832"/>
    </source>
</evidence>
<dbReference type="OrthoDB" id="5291370at2"/>
<dbReference type="GO" id="GO:0016020">
    <property type="term" value="C:membrane"/>
    <property type="evidence" value="ECO:0007669"/>
    <property type="project" value="InterPro"/>
</dbReference>
<keyword evidence="4 14" id="KW-0812">Transmembrane</keyword>
<keyword evidence="12 14" id="KW-0472">Membrane</keyword>
<evidence type="ECO:0000256" key="1">
    <source>
        <dbReference type="ARBA" id="ARBA00001947"/>
    </source>
</evidence>
<comment type="subcellular location">
    <subcellularLocation>
        <location evidence="2">Endoplasmic reticulum membrane</location>
        <topology evidence="2">Multi-pass membrane protein</topology>
    </subcellularLocation>
</comment>
<dbReference type="PANTHER" id="PTHR12863">
    <property type="entry name" value="FATTY ACID HYDROXYLASE"/>
    <property type="match status" value="1"/>
</dbReference>
<sequence>MTAIIYFGEMLVVSVLAIFLLAISPLRVAAAAASFAGGVVAWTLAEYLVHRFVLHDLAPRKHGIHHANPDEPVLTIFWQIWVCFALVYLIAGGALLAGALVAYVGYLFVHHCAHHAPDKLPLSLLNHHQIHHRFATRNYGVSTTLWDRVFGTVLR</sequence>
<evidence type="ECO:0000313" key="17">
    <source>
        <dbReference type="Proteomes" id="UP000189796"/>
    </source>
</evidence>
<keyword evidence="3" id="KW-0444">Lipid biosynthesis</keyword>
<evidence type="ECO:0000256" key="4">
    <source>
        <dbReference type="ARBA" id="ARBA00022692"/>
    </source>
</evidence>
<evidence type="ECO:0000256" key="10">
    <source>
        <dbReference type="ARBA" id="ARBA00023002"/>
    </source>
</evidence>
<keyword evidence="13" id="KW-0275">Fatty acid biosynthesis</keyword>
<evidence type="ECO:0000256" key="13">
    <source>
        <dbReference type="ARBA" id="ARBA00023160"/>
    </source>
</evidence>
<dbReference type="Pfam" id="PF04116">
    <property type="entry name" value="FA_hydroxylase"/>
    <property type="match status" value="1"/>
</dbReference>
<dbReference type="GO" id="GO:0080132">
    <property type="term" value="F:fatty acid 2-hydroxylase activity"/>
    <property type="evidence" value="ECO:0007669"/>
    <property type="project" value="InterPro"/>
</dbReference>
<dbReference type="PANTHER" id="PTHR12863:SF1">
    <property type="entry name" value="FATTY ACID 2-HYDROXYLASE"/>
    <property type="match status" value="1"/>
</dbReference>
<dbReference type="InterPro" id="IPR014430">
    <property type="entry name" value="Scs7"/>
</dbReference>
<evidence type="ECO:0000256" key="2">
    <source>
        <dbReference type="ARBA" id="ARBA00004477"/>
    </source>
</evidence>
<evidence type="ECO:0000256" key="5">
    <source>
        <dbReference type="ARBA" id="ARBA00022723"/>
    </source>
</evidence>
<protein>
    <submittedName>
        <fullName evidence="16">Fatty acid hydroxylase superfamily protein</fullName>
    </submittedName>
</protein>
<dbReference type="AlphaFoldDB" id="A0A1M5Y271"/>
<feature type="domain" description="Fatty acid hydroxylase" evidence="15">
    <location>
        <begin position="36"/>
        <end position="152"/>
    </location>
</feature>
<proteinExistence type="predicted"/>
<evidence type="ECO:0000256" key="11">
    <source>
        <dbReference type="ARBA" id="ARBA00023098"/>
    </source>
</evidence>